<dbReference type="InterPro" id="IPR036390">
    <property type="entry name" value="WH_DNA-bd_sf"/>
</dbReference>
<dbReference type="RefSeq" id="WP_150097832.1">
    <property type="nucleotide sequence ID" value="NZ_VWPL01000019.1"/>
</dbReference>
<sequence length="296" mass="31939">MIDQPPHDPTLDSKASATAPHEERRTIQSVERALDILEVLATGTDEMRLNEIARAARLNISTCHHLITTLLDRGYVGQNPRGRTYFLGNKTLELSRSRAAMIDLVKTAMPALRALNQSTGETVSLDVLRGADLVTLAMIESRHAVRVALDEGDKAEAAHATGSGKSILAWVPETELSRIIEEKGLRRFTEHTICSKDELIENLRLVRRNGCAIVREEFQPGVLCIGSAIRDHTGAVIGALCCALPTLRATDDAVARVCSEVKAAAVSLSLQLGGEPSALANELRAARATPERSTAA</sequence>
<evidence type="ECO:0000259" key="5">
    <source>
        <dbReference type="PROSITE" id="PS51077"/>
    </source>
</evidence>
<dbReference type="FunFam" id="1.10.10.10:FF:000056">
    <property type="entry name" value="IclR family transcriptional regulator"/>
    <property type="match status" value="1"/>
</dbReference>
<accession>A0A5M6HVZ5</accession>
<gene>
    <name evidence="7" type="ORF">F1193_11420</name>
</gene>
<dbReference type="PROSITE" id="PS51078">
    <property type="entry name" value="ICLR_ED"/>
    <property type="match status" value="1"/>
</dbReference>
<dbReference type="GO" id="GO:0003700">
    <property type="term" value="F:DNA-binding transcription factor activity"/>
    <property type="evidence" value="ECO:0007669"/>
    <property type="project" value="TreeGrafter"/>
</dbReference>
<reference evidence="7 8" key="1">
    <citation type="submission" date="2019-09" db="EMBL/GenBank/DDBJ databases">
        <title>Draft Whole-Genome sequence of Blastochloris sulfoviridis DSM 729.</title>
        <authorList>
            <person name="Meyer T.E."/>
            <person name="Kyndt J.A."/>
        </authorList>
    </citation>
    <scope>NUCLEOTIDE SEQUENCE [LARGE SCALE GENOMIC DNA]</scope>
    <source>
        <strain evidence="7 8">DSM 729</strain>
    </source>
</reference>
<evidence type="ECO:0000256" key="4">
    <source>
        <dbReference type="SAM" id="MobiDB-lite"/>
    </source>
</evidence>
<evidence type="ECO:0000313" key="8">
    <source>
        <dbReference type="Proteomes" id="UP000323886"/>
    </source>
</evidence>
<protein>
    <submittedName>
        <fullName evidence="7">IclR family transcriptional regulator</fullName>
    </submittedName>
</protein>
<dbReference type="InterPro" id="IPR005471">
    <property type="entry name" value="Tscrpt_reg_IclR_N"/>
</dbReference>
<feature type="compositionally biased region" description="Basic and acidic residues" evidence="4">
    <location>
        <begin position="1"/>
        <end position="11"/>
    </location>
</feature>
<dbReference type="PANTHER" id="PTHR30136:SF24">
    <property type="entry name" value="HTH-TYPE TRANSCRIPTIONAL REPRESSOR ALLR"/>
    <property type="match status" value="1"/>
</dbReference>
<dbReference type="AlphaFoldDB" id="A0A5M6HVZ5"/>
<dbReference type="Pfam" id="PF01614">
    <property type="entry name" value="IclR_C"/>
    <property type="match status" value="1"/>
</dbReference>
<feature type="region of interest" description="Disordered" evidence="4">
    <location>
        <begin position="1"/>
        <end position="25"/>
    </location>
</feature>
<evidence type="ECO:0000259" key="6">
    <source>
        <dbReference type="PROSITE" id="PS51078"/>
    </source>
</evidence>
<dbReference type="Pfam" id="PF09339">
    <property type="entry name" value="HTH_IclR"/>
    <property type="match status" value="1"/>
</dbReference>
<dbReference type="GO" id="GO:0003677">
    <property type="term" value="F:DNA binding"/>
    <property type="evidence" value="ECO:0007669"/>
    <property type="project" value="UniProtKB-KW"/>
</dbReference>
<organism evidence="7 8">
    <name type="scientific">Blastochloris sulfoviridis</name>
    <dbReference type="NCBI Taxonomy" id="50712"/>
    <lineage>
        <taxon>Bacteria</taxon>
        <taxon>Pseudomonadati</taxon>
        <taxon>Pseudomonadota</taxon>
        <taxon>Alphaproteobacteria</taxon>
        <taxon>Hyphomicrobiales</taxon>
        <taxon>Blastochloridaceae</taxon>
        <taxon>Blastochloris</taxon>
    </lineage>
</organism>
<dbReference type="GO" id="GO:0045892">
    <property type="term" value="P:negative regulation of DNA-templated transcription"/>
    <property type="evidence" value="ECO:0007669"/>
    <property type="project" value="TreeGrafter"/>
</dbReference>
<dbReference type="SUPFAM" id="SSF55781">
    <property type="entry name" value="GAF domain-like"/>
    <property type="match status" value="1"/>
</dbReference>
<dbReference type="EMBL" id="VWPL01000019">
    <property type="protein sequence ID" value="KAA5599857.1"/>
    <property type="molecule type" value="Genomic_DNA"/>
</dbReference>
<dbReference type="SMART" id="SM00346">
    <property type="entry name" value="HTH_ICLR"/>
    <property type="match status" value="1"/>
</dbReference>
<dbReference type="SUPFAM" id="SSF46785">
    <property type="entry name" value="Winged helix' DNA-binding domain"/>
    <property type="match status" value="1"/>
</dbReference>
<dbReference type="InterPro" id="IPR029016">
    <property type="entry name" value="GAF-like_dom_sf"/>
</dbReference>
<feature type="domain" description="HTH iclR-type" evidence="5">
    <location>
        <begin position="27"/>
        <end position="89"/>
    </location>
</feature>
<proteinExistence type="predicted"/>
<dbReference type="InterPro" id="IPR036388">
    <property type="entry name" value="WH-like_DNA-bd_sf"/>
</dbReference>
<evidence type="ECO:0000256" key="3">
    <source>
        <dbReference type="ARBA" id="ARBA00023163"/>
    </source>
</evidence>
<name>A0A5M6HVZ5_9HYPH</name>
<comment type="caution">
    <text evidence="7">The sequence shown here is derived from an EMBL/GenBank/DDBJ whole genome shotgun (WGS) entry which is preliminary data.</text>
</comment>
<evidence type="ECO:0000256" key="1">
    <source>
        <dbReference type="ARBA" id="ARBA00023015"/>
    </source>
</evidence>
<keyword evidence="3" id="KW-0804">Transcription</keyword>
<dbReference type="Gene3D" id="1.10.10.10">
    <property type="entry name" value="Winged helix-like DNA-binding domain superfamily/Winged helix DNA-binding domain"/>
    <property type="match status" value="1"/>
</dbReference>
<dbReference type="InterPro" id="IPR014757">
    <property type="entry name" value="Tscrpt_reg_IclR_C"/>
</dbReference>
<dbReference type="Gene3D" id="3.30.450.40">
    <property type="match status" value="1"/>
</dbReference>
<dbReference type="OrthoDB" id="8438735at2"/>
<evidence type="ECO:0000313" key="7">
    <source>
        <dbReference type="EMBL" id="KAA5599857.1"/>
    </source>
</evidence>
<evidence type="ECO:0000256" key="2">
    <source>
        <dbReference type="ARBA" id="ARBA00023125"/>
    </source>
</evidence>
<feature type="domain" description="IclR-ED" evidence="6">
    <location>
        <begin position="90"/>
        <end position="274"/>
    </location>
</feature>
<dbReference type="PANTHER" id="PTHR30136">
    <property type="entry name" value="HELIX-TURN-HELIX TRANSCRIPTIONAL REGULATOR, ICLR FAMILY"/>
    <property type="match status" value="1"/>
</dbReference>
<keyword evidence="2" id="KW-0238">DNA-binding</keyword>
<keyword evidence="1" id="KW-0805">Transcription regulation</keyword>
<dbReference type="Proteomes" id="UP000323886">
    <property type="component" value="Unassembled WGS sequence"/>
</dbReference>
<dbReference type="PROSITE" id="PS51077">
    <property type="entry name" value="HTH_ICLR"/>
    <property type="match status" value="1"/>
</dbReference>
<keyword evidence="8" id="KW-1185">Reference proteome</keyword>
<dbReference type="InterPro" id="IPR050707">
    <property type="entry name" value="HTH_MetabolicPath_Reg"/>
</dbReference>